<dbReference type="InterPro" id="IPR055847">
    <property type="entry name" value="DUF7424"/>
</dbReference>
<accession>A0ABU7QHQ8</accession>
<comment type="caution">
    <text evidence="2">The sequence shown here is derived from an EMBL/GenBank/DDBJ whole genome shotgun (WGS) entry which is preliminary data.</text>
</comment>
<dbReference type="Pfam" id="PF24199">
    <property type="entry name" value="DUF7424"/>
    <property type="match status" value="1"/>
</dbReference>
<evidence type="ECO:0000313" key="2">
    <source>
        <dbReference type="EMBL" id="MEE6041439.1"/>
    </source>
</evidence>
<dbReference type="RefSeq" id="WP_222593612.1">
    <property type="nucleotide sequence ID" value="NZ_CP081939.1"/>
</dbReference>
<evidence type="ECO:0000313" key="3">
    <source>
        <dbReference type="Proteomes" id="UP001347884"/>
    </source>
</evidence>
<sequence length="217" mass="24241">MKKLVIGLSILTLVGCKAEIEKNISLNSLLNEPLKTELAELKVEVASCHDHQDSRKPSNSLLQVQAKLPQLFNTAKFKECYSSNFDSFAVFEIPVGIGELQKGITAENDINLVSKKEEGNILFLGAKKSLKERLNDFIRSEPMIRALKPSITLYLTNDLKSEQTLNIVSSYINDVPYMKAQSLLKPNETLKIKLSDVATDQLLSLDENAMPVYLITQ</sequence>
<name>A0ABU7QHQ8_AVIPA</name>
<dbReference type="Proteomes" id="UP001347884">
    <property type="component" value="Unassembled WGS sequence"/>
</dbReference>
<protein>
    <recommendedName>
        <fullName evidence="1">DUF7424 domain-containing protein</fullName>
    </recommendedName>
</protein>
<dbReference type="EMBL" id="JAMDKF010000010">
    <property type="protein sequence ID" value="MEE6041439.1"/>
    <property type="molecule type" value="Genomic_DNA"/>
</dbReference>
<organism evidence="2 3">
    <name type="scientific">Avibacterium paragallinarum</name>
    <name type="common">Haemophilus gallinarum</name>
    <dbReference type="NCBI Taxonomy" id="728"/>
    <lineage>
        <taxon>Bacteria</taxon>
        <taxon>Pseudomonadati</taxon>
        <taxon>Pseudomonadota</taxon>
        <taxon>Gammaproteobacteria</taxon>
        <taxon>Pasteurellales</taxon>
        <taxon>Pasteurellaceae</taxon>
        <taxon>Avibacterium</taxon>
    </lineage>
</organism>
<dbReference type="PROSITE" id="PS51257">
    <property type="entry name" value="PROKAR_LIPOPROTEIN"/>
    <property type="match status" value="1"/>
</dbReference>
<feature type="domain" description="DUF7424" evidence="1">
    <location>
        <begin position="19"/>
        <end position="212"/>
    </location>
</feature>
<gene>
    <name evidence="2" type="ORF">M5S13_05995</name>
</gene>
<keyword evidence="3" id="KW-1185">Reference proteome</keyword>
<reference evidence="2 3" key="1">
    <citation type="journal article" date="2022" name="Front. Microbiol.">
        <title>Commensal bacteria contribute to the growth of multidrug-resistant Avibacterium paragallinarum in chickens.</title>
        <authorList>
            <person name="Zhu J."/>
            <person name="Chen Y."/>
            <person name="Wu Y."/>
            <person name="Wang Y."/>
            <person name="Zhu K."/>
        </authorList>
    </citation>
    <scope>NUCLEOTIDE SEQUENCE [LARGE SCALE GENOMIC DNA]</scope>
    <source>
        <strain evidence="2 3">AV25</strain>
    </source>
</reference>
<evidence type="ECO:0000259" key="1">
    <source>
        <dbReference type="Pfam" id="PF24199"/>
    </source>
</evidence>
<proteinExistence type="predicted"/>